<name>A0A9X1TS40_9BACT</name>
<dbReference type="SUPFAM" id="SSF55729">
    <property type="entry name" value="Acyl-CoA N-acyltransferases (Nat)"/>
    <property type="match status" value="1"/>
</dbReference>
<dbReference type="RefSeq" id="WP_235177669.1">
    <property type="nucleotide sequence ID" value="NZ_JAKFFV010000005.1"/>
</dbReference>
<dbReference type="EMBL" id="JAKFFV010000005">
    <property type="protein sequence ID" value="MCF2498639.1"/>
    <property type="molecule type" value="Genomic_DNA"/>
</dbReference>
<accession>A0A9X1TS40</accession>
<feature type="domain" description="BioF2-like acetyltransferase" evidence="1">
    <location>
        <begin position="179"/>
        <end position="266"/>
    </location>
</feature>
<evidence type="ECO:0000259" key="1">
    <source>
        <dbReference type="Pfam" id="PF13480"/>
    </source>
</evidence>
<reference evidence="2" key="1">
    <citation type="submission" date="2022-01" db="EMBL/GenBank/DDBJ databases">
        <title>Novel species in genus Dyadobacter.</title>
        <authorList>
            <person name="Ma C."/>
        </authorList>
    </citation>
    <scope>NUCLEOTIDE SEQUENCE</scope>
    <source>
        <strain evidence="2">CY357</strain>
    </source>
</reference>
<dbReference type="Gene3D" id="3.40.630.30">
    <property type="match status" value="1"/>
</dbReference>
<dbReference type="InterPro" id="IPR016181">
    <property type="entry name" value="Acyl_CoA_acyltransferase"/>
</dbReference>
<dbReference type="InterPro" id="IPR038740">
    <property type="entry name" value="BioF2-like_GNAT_dom"/>
</dbReference>
<sequence length="299" mass="34322">MAFLPFLYLEPEHLSTQTVGQIYEFSLLRQDPPHVIAIFQCVEMPDSSWISPPNAPFGGIQCGTDCQESEIVFFINCIKKWINDRSGKQLTIKTAPCCYEADQQRLLHDAYLYTGLIPVQACVNSYINVDGDDFIAHIRPAEKRKFKKAVLAGFRAGPAHEISSQVTYEFLAHCRESNGYRMPLTLSQIDILRHQFPEAYQIFKVVDQEKIIALTMTVRVNDHILYNFLCGDLPEYRVYSPVVMLMDRVYQHCQRENIRILDLGISLDGNGVHKPSLSRFKKNIGGKECLKMTYEITFR</sequence>
<dbReference type="Proteomes" id="UP001139411">
    <property type="component" value="Unassembled WGS sequence"/>
</dbReference>
<dbReference type="Pfam" id="PF13480">
    <property type="entry name" value="Acetyltransf_6"/>
    <property type="match status" value="1"/>
</dbReference>
<proteinExistence type="predicted"/>
<protein>
    <submittedName>
        <fullName evidence="2">GNAT family N-acetyltransferase</fullName>
    </submittedName>
</protein>
<evidence type="ECO:0000313" key="2">
    <source>
        <dbReference type="EMBL" id="MCF2498639.1"/>
    </source>
</evidence>
<evidence type="ECO:0000313" key="3">
    <source>
        <dbReference type="Proteomes" id="UP001139411"/>
    </source>
</evidence>
<dbReference type="AlphaFoldDB" id="A0A9X1TS40"/>
<comment type="caution">
    <text evidence="2">The sequence shown here is derived from an EMBL/GenBank/DDBJ whole genome shotgun (WGS) entry which is preliminary data.</text>
</comment>
<gene>
    <name evidence="2" type="ORF">L0661_09990</name>
</gene>
<organism evidence="2 3">
    <name type="scientific">Dyadobacter chenhuakuii</name>
    <dbReference type="NCBI Taxonomy" id="2909339"/>
    <lineage>
        <taxon>Bacteria</taxon>
        <taxon>Pseudomonadati</taxon>
        <taxon>Bacteroidota</taxon>
        <taxon>Cytophagia</taxon>
        <taxon>Cytophagales</taxon>
        <taxon>Spirosomataceae</taxon>
        <taxon>Dyadobacter</taxon>
    </lineage>
</organism>